<evidence type="ECO:0000259" key="9">
    <source>
        <dbReference type="PROSITE" id="PS50016"/>
    </source>
</evidence>
<evidence type="ECO:0000313" key="11">
    <source>
        <dbReference type="Proteomes" id="UP000740883"/>
    </source>
</evidence>
<feature type="binding site" evidence="7">
    <location>
        <position position="130"/>
    </location>
    <ligand>
        <name>Zn(2+)</name>
        <dbReference type="ChEBI" id="CHEBI:29105"/>
        <label>1</label>
    </ligand>
</feature>
<comment type="similarity">
    <text evidence="2">Belongs to the ING family.</text>
</comment>
<feature type="domain" description="PHD-type" evidence="9">
    <location>
        <begin position="127"/>
        <end position="176"/>
    </location>
</feature>
<accession>A0A9P6H127</accession>
<dbReference type="InterPro" id="IPR028651">
    <property type="entry name" value="ING_fam"/>
</dbReference>
<dbReference type="SUPFAM" id="SSF57903">
    <property type="entry name" value="FYVE/PHD zinc finger"/>
    <property type="match status" value="1"/>
</dbReference>
<reference evidence="10 11" key="1">
    <citation type="journal article" date="2020" name="Genome Biol. Evol.">
        <title>Comparative genomics of strictly vertically transmitted, feminizing microsporidia endosymbionts of amphipod crustaceans.</title>
        <authorList>
            <person name="Cormier A."/>
            <person name="Chebbi M.A."/>
            <person name="Giraud I."/>
            <person name="Wattier R."/>
            <person name="Teixeira M."/>
            <person name="Gilbert C."/>
            <person name="Rigaud T."/>
            <person name="Cordaux R."/>
        </authorList>
    </citation>
    <scope>NUCLEOTIDE SEQUENCE [LARGE SCALE GENOMIC DNA]</scope>
    <source>
        <strain evidence="10 11">Ou3-Ou53</strain>
    </source>
</reference>
<protein>
    <submittedName>
        <fullName evidence="10">Chromatin modification-related protein YNG2</fullName>
    </submittedName>
</protein>
<evidence type="ECO:0000256" key="4">
    <source>
        <dbReference type="ARBA" id="ARBA00022771"/>
    </source>
</evidence>
<dbReference type="InterPro" id="IPR019787">
    <property type="entry name" value="Znf_PHD-finger"/>
</dbReference>
<dbReference type="Proteomes" id="UP000740883">
    <property type="component" value="Unassembled WGS sequence"/>
</dbReference>
<proteinExistence type="inferred from homology"/>
<evidence type="ECO:0000256" key="3">
    <source>
        <dbReference type="ARBA" id="ARBA00022723"/>
    </source>
</evidence>
<evidence type="ECO:0000313" key="10">
    <source>
        <dbReference type="EMBL" id="KAF9765051.1"/>
    </source>
</evidence>
<evidence type="ECO:0000256" key="2">
    <source>
        <dbReference type="ARBA" id="ARBA00010210"/>
    </source>
</evidence>
<dbReference type="SMART" id="SM00249">
    <property type="entry name" value="PHD"/>
    <property type="match status" value="1"/>
</dbReference>
<feature type="binding site" evidence="7">
    <location>
        <position position="132"/>
    </location>
    <ligand>
        <name>Zn(2+)</name>
        <dbReference type="ChEBI" id="CHEBI:29105"/>
        <label>1</label>
    </ligand>
</feature>
<feature type="binding site" evidence="7">
    <location>
        <position position="154"/>
    </location>
    <ligand>
        <name>Zn(2+)</name>
        <dbReference type="ChEBI" id="CHEBI:29105"/>
        <label>1</label>
    </ligand>
</feature>
<comment type="caution">
    <text evidence="10">The sequence shown here is derived from an EMBL/GenBank/DDBJ whole genome shotgun (WGS) entry which is preliminary data.</text>
</comment>
<dbReference type="PROSITE" id="PS01359">
    <property type="entry name" value="ZF_PHD_1"/>
    <property type="match status" value="1"/>
</dbReference>
<evidence type="ECO:0000256" key="5">
    <source>
        <dbReference type="ARBA" id="ARBA00022833"/>
    </source>
</evidence>
<dbReference type="PANTHER" id="PTHR10333">
    <property type="entry name" value="INHIBITOR OF GROWTH PROTEIN"/>
    <property type="match status" value="1"/>
</dbReference>
<comment type="subcellular location">
    <subcellularLocation>
        <location evidence="1">Nucleus</location>
    </subcellularLocation>
</comment>
<evidence type="ECO:0000256" key="6">
    <source>
        <dbReference type="ARBA" id="ARBA00023242"/>
    </source>
</evidence>
<dbReference type="OrthoDB" id="5411773at2759"/>
<dbReference type="Gene3D" id="3.30.40.10">
    <property type="entry name" value="Zinc/RING finger domain, C3HC4 (zinc finger)"/>
    <property type="match status" value="1"/>
</dbReference>
<organism evidence="10 11">
    <name type="scientific">Nosema granulosis</name>
    <dbReference type="NCBI Taxonomy" id="83296"/>
    <lineage>
        <taxon>Eukaryota</taxon>
        <taxon>Fungi</taxon>
        <taxon>Fungi incertae sedis</taxon>
        <taxon>Microsporidia</taxon>
        <taxon>Nosematidae</taxon>
        <taxon>Nosema</taxon>
    </lineage>
</organism>
<gene>
    <name evidence="10" type="primary">YNG2</name>
    <name evidence="10" type="ORF">NGRA_0026</name>
</gene>
<dbReference type="InterPro" id="IPR011011">
    <property type="entry name" value="Znf_FYVE_PHD"/>
</dbReference>
<feature type="binding site" evidence="7">
    <location>
        <position position="157"/>
    </location>
    <ligand>
        <name>Zn(2+)</name>
        <dbReference type="ChEBI" id="CHEBI:29105"/>
        <label>1</label>
    </ligand>
</feature>
<evidence type="ECO:0000256" key="1">
    <source>
        <dbReference type="ARBA" id="ARBA00004123"/>
    </source>
</evidence>
<evidence type="ECO:0000256" key="7">
    <source>
        <dbReference type="PIRSR" id="PIRSR628651-51"/>
    </source>
</evidence>
<feature type="binding site" evidence="7">
    <location>
        <position position="173"/>
    </location>
    <ligand>
        <name>Zn(2+)</name>
        <dbReference type="ChEBI" id="CHEBI:29105"/>
        <label>2</label>
    </ligand>
</feature>
<dbReference type="PROSITE" id="PS50016">
    <property type="entry name" value="ZF_PHD_2"/>
    <property type="match status" value="1"/>
</dbReference>
<feature type="binding site" evidence="7">
    <location>
        <position position="148"/>
    </location>
    <ligand>
        <name>Zn(2+)</name>
        <dbReference type="ChEBI" id="CHEBI:29105"/>
        <label>2</label>
    </ligand>
</feature>
<evidence type="ECO:0000256" key="8">
    <source>
        <dbReference type="PROSITE-ProRule" id="PRU00146"/>
    </source>
</evidence>
<keyword evidence="4 8" id="KW-0863">Zinc-finger</keyword>
<dbReference type="InterPro" id="IPR019786">
    <property type="entry name" value="Zinc_finger_PHD-type_CS"/>
</dbReference>
<dbReference type="GO" id="GO:0005634">
    <property type="term" value="C:nucleus"/>
    <property type="evidence" value="ECO:0007669"/>
    <property type="project" value="UniProtKB-SubCell"/>
</dbReference>
<sequence length="178" mass="21360">MSIFDTFDKVIENVQQIPLDVYLFVKKNQRLTKKIDRCNKTMKRLQRKSLKELTDYSSAIEENYKKLKKYNRRTKKNIENIHNVLLRIYSKDSNIIRKEQPHLSFPVLNIDNINRIVKINKMMVSGPVYCNCKQRAFDNMIACNNTECKYKWFHFECIGITHPPKNVWYCQECKKKCV</sequence>
<feature type="binding site" evidence="7">
    <location>
        <position position="170"/>
    </location>
    <ligand>
        <name>Zn(2+)</name>
        <dbReference type="ChEBI" id="CHEBI:29105"/>
        <label>2</label>
    </ligand>
</feature>
<dbReference type="AlphaFoldDB" id="A0A9P6H127"/>
<feature type="binding site" evidence="7">
    <location>
        <position position="143"/>
    </location>
    <ligand>
        <name>Zn(2+)</name>
        <dbReference type="ChEBI" id="CHEBI:29105"/>
        <label>2</label>
    </ligand>
</feature>
<dbReference type="InterPro" id="IPR001965">
    <property type="entry name" value="Znf_PHD"/>
</dbReference>
<keyword evidence="11" id="KW-1185">Reference proteome</keyword>
<keyword evidence="5 7" id="KW-0862">Zinc</keyword>
<name>A0A9P6H127_9MICR</name>
<keyword evidence="6" id="KW-0539">Nucleus</keyword>
<dbReference type="GO" id="GO:0008270">
    <property type="term" value="F:zinc ion binding"/>
    <property type="evidence" value="ECO:0007669"/>
    <property type="project" value="UniProtKB-KW"/>
</dbReference>
<keyword evidence="3 7" id="KW-0479">Metal-binding</keyword>
<dbReference type="EMBL" id="SBJO01000001">
    <property type="protein sequence ID" value="KAF9765051.1"/>
    <property type="molecule type" value="Genomic_DNA"/>
</dbReference>
<dbReference type="InterPro" id="IPR013083">
    <property type="entry name" value="Znf_RING/FYVE/PHD"/>
</dbReference>